<dbReference type="EMBL" id="LNYX01000031">
    <property type="protein sequence ID" value="KTD61554.1"/>
    <property type="molecule type" value="Genomic_DNA"/>
</dbReference>
<sequence>MNKTSFQWAVIGAGPAGIASVGKLLDHGIPPDEILWLDPCFKVGDLGQLWSNVSSNTTVWRFTDFLHDAASFRYGKSSPDFALNHLPPENTCLLSRVVEPLQWVSDHLSQQVTSVKTLVHSMTLSERTWSLTGDKDVFKTQNVILATGAVAASLNYPGVDVIPFETAIDKQRLARSIDKQQTYGVFGSSHSAIIILRYLVELGVKKIINFYRSPCRYAIEMGDWILFDNTGLKGDTAAWAHDNIDGVLPDNLVRYNTSEQNMTRYLPECHQVIYAVGFTRRNNLVVNDYEHLTCNPHVGIIGPGLFGVGIGFPEQKTDPFGSVEDQVGLWKFMTYLNKVMPVWFKYST</sequence>
<dbReference type="RefSeq" id="WP_058484102.1">
    <property type="nucleotide sequence ID" value="NZ_CAAAII010000010.1"/>
</dbReference>
<dbReference type="SUPFAM" id="SSF51905">
    <property type="entry name" value="FAD/NAD(P)-binding domain"/>
    <property type="match status" value="1"/>
</dbReference>
<evidence type="ECO:0000313" key="2">
    <source>
        <dbReference type="EMBL" id="KTD61554.1"/>
    </source>
</evidence>
<dbReference type="PRINTS" id="PR00368">
    <property type="entry name" value="FADPNR"/>
</dbReference>
<gene>
    <name evidence="2" type="ORF">Lspi_2184</name>
</gene>
<proteinExistence type="predicted"/>
<organism evidence="2 3">
    <name type="scientific">Legionella spiritensis</name>
    <dbReference type="NCBI Taxonomy" id="452"/>
    <lineage>
        <taxon>Bacteria</taxon>
        <taxon>Pseudomonadati</taxon>
        <taxon>Pseudomonadota</taxon>
        <taxon>Gammaproteobacteria</taxon>
        <taxon>Legionellales</taxon>
        <taxon>Legionellaceae</taxon>
        <taxon>Legionella</taxon>
    </lineage>
</organism>
<dbReference type="STRING" id="452.Lspi_2184"/>
<accession>A0A0W0YXF5</accession>
<dbReference type="PATRIC" id="fig|452.5.peg.2405"/>
<dbReference type="InterPro" id="IPR053275">
    <property type="entry name" value="Agnestin_monoxygenase"/>
</dbReference>
<keyword evidence="3" id="KW-1185">Reference proteome</keyword>
<dbReference type="Gene3D" id="3.50.50.60">
    <property type="entry name" value="FAD/NAD(P)-binding domain"/>
    <property type="match status" value="1"/>
</dbReference>
<feature type="domain" description="FAD/NAD(P)-binding" evidence="1">
    <location>
        <begin position="7"/>
        <end position="294"/>
    </location>
</feature>
<dbReference type="GO" id="GO:0016491">
    <property type="term" value="F:oxidoreductase activity"/>
    <property type="evidence" value="ECO:0007669"/>
    <property type="project" value="InterPro"/>
</dbReference>
<dbReference type="PANTHER" id="PTHR38688:SF1">
    <property type="entry name" value="FAD_NAD(P)-BINDING DOMAIN-CONTAINING PROTEIN"/>
    <property type="match status" value="1"/>
</dbReference>
<dbReference type="InterPro" id="IPR023753">
    <property type="entry name" value="FAD/NAD-binding_dom"/>
</dbReference>
<dbReference type="Pfam" id="PF07992">
    <property type="entry name" value="Pyr_redox_2"/>
    <property type="match status" value="1"/>
</dbReference>
<comment type="caution">
    <text evidence="2">The sequence shown here is derived from an EMBL/GenBank/DDBJ whole genome shotgun (WGS) entry which is preliminary data.</text>
</comment>
<dbReference type="Proteomes" id="UP000054877">
    <property type="component" value="Unassembled WGS sequence"/>
</dbReference>
<name>A0A0W0YXF5_LEGSP</name>
<dbReference type="AlphaFoldDB" id="A0A0W0YXF5"/>
<dbReference type="PANTHER" id="PTHR38688">
    <property type="entry name" value="PYR_REDOX_2 DOMAIN-CONTAINING PROTEIN"/>
    <property type="match status" value="1"/>
</dbReference>
<evidence type="ECO:0000313" key="3">
    <source>
        <dbReference type="Proteomes" id="UP000054877"/>
    </source>
</evidence>
<dbReference type="InterPro" id="IPR036188">
    <property type="entry name" value="FAD/NAD-bd_sf"/>
</dbReference>
<dbReference type="OrthoDB" id="4680340at2"/>
<protein>
    <submittedName>
        <fullName evidence="2">Pyridine nucleotide-disulfide oxidoreductase</fullName>
    </submittedName>
</protein>
<evidence type="ECO:0000259" key="1">
    <source>
        <dbReference type="Pfam" id="PF07992"/>
    </source>
</evidence>
<reference evidence="2 3" key="1">
    <citation type="submission" date="2015-11" db="EMBL/GenBank/DDBJ databases">
        <title>Genomic analysis of 38 Legionella species identifies large and diverse effector repertoires.</title>
        <authorList>
            <person name="Burstein D."/>
            <person name="Amaro F."/>
            <person name="Zusman T."/>
            <person name="Lifshitz Z."/>
            <person name="Cohen O."/>
            <person name="Gilbert J.A."/>
            <person name="Pupko T."/>
            <person name="Shuman H.A."/>
            <person name="Segal G."/>
        </authorList>
    </citation>
    <scope>NUCLEOTIDE SEQUENCE [LARGE SCALE GENOMIC DNA]</scope>
    <source>
        <strain evidence="2 3">Mt.St.Helens-9</strain>
    </source>
</reference>